<comment type="caution">
    <text evidence="4">The sequence shown here is derived from an EMBL/GenBank/DDBJ whole genome shotgun (WGS) entry which is preliminary data.</text>
</comment>
<dbReference type="InterPro" id="IPR036291">
    <property type="entry name" value="NAD(P)-bd_dom_sf"/>
</dbReference>
<dbReference type="RefSeq" id="WP_337702372.1">
    <property type="nucleotide sequence ID" value="NZ_JBBEGM010000003.1"/>
</dbReference>
<reference evidence="4 5" key="1">
    <citation type="submission" date="2024-03" db="EMBL/GenBank/DDBJ databases">
        <title>Actinomycetospora sp. OC33-EN07, a novel actinomycete isolated from wild orchid (Aerides multiflora).</title>
        <authorList>
            <person name="Suriyachadkun C."/>
        </authorList>
    </citation>
    <scope>NUCLEOTIDE SEQUENCE [LARGE SCALE GENOMIC DNA]</scope>
    <source>
        <strain evidence="4 5">OC33-EN07</strain>
    </source>
</reference>
<evidence type="ECO:0000259" key="3">
    <source>
        <dbReference type="Pfam" id="PF05368"/>
    </source>
</evidence>
<evidence type="ECO:0000313" key="5">
    <source>
        <dbReference type="Proteomes" id="UP001369736"/>
    </source>
</evidence>
<dbReference type="InterPro" id="IPR051164">
    <property type="entry name" value="NmrA-like_oxidored"/>
</dbReference>
<evidence type="ECO:0000256" key="2">
    <source>
        <dbReference type="ARBA" id="ARBA00022857"/>
    </source>
</evidence>
<evidence type="ECO:0000256" key="1">
    <source>
        <dbReference type="ARBA" id="ARBA00006328"/>
    </source>
</evidence>
<keyword evidence="5" id="KW-1185">Reference proteome</keyword>
<name>A0ABU8M421_9PSEU</name>
<organism evidence="4 5">
    <name type="scientific">Actinomycetospora flava</name>
    <dbReference type="NCBI Taxonomy" id="3129232"/>
    <lineage>
        <taxon>Bacteria</taxon>
        <taxon>Bacillati</taxon>
        <taxon>Actinomycetota</taxon>
        <taxon>Actinomycetes</taxon>
        <taxon>Pseudonocardiales</taxon>
        <taxon>Pseudonocardiaceae</taxon>
        <taxon>Actinomycetospora</taxon>
    </lineage>
</organism>
<dbReference type="PANTHER" id="PTHR42748">
    <property type="entry name" value="NITROGEN METABOLITE REPRESSION PROTEIN NMRA FAMILY MEMBER"/>
    <property type="match status" value="1"/>
</dbReference>
<evidence type="ECO:0000313" key="4">
    <source>
        <dbReference type="EMBL" id="MEJ2861570.1"/>
    </source>
</evidence>
<dbReference type="CDD" id="cd05251">
    <property type="entry name" value="NmrA_like_SDR_a"/>
    <property type="match status" value="1"/>
</dbReference>
<dbReference type="PANTHER" id="PTHR42748:SF7">
    <property type="entry name" value="NMRA LIKE REDOX SENSOR 1-RELATED"/>
    <property type="match status" value="1"/>
</dbReference>
<dbReference type="InterPro" id="IPR008030">
    <property type="entry name" value="NmrA-like"/>
</dbReference>
<gene>
    <name evidence="4" type="ORF">WCD58_10405</name>
</gene>
<sequence length="295" mass="31427">MSEFVLVTGATGRQGGAVARALLEAGEPVHALVRDPGAPRAADLAARGATLVRGDLDDPESLVAAFDGARSVFSVQMPDLEDLLGDREMRHARNTAAAAVKAGVGQIVHTSVSGAGGTEPVDEERFGAHMGHYWRSKAAAEQAVRDAGVERWTILRPATFMSNFVRPSFYFADGTSDRLLVVTDPDAPQPFVATEDIGSAGAAAVLAPGRFDRVELELAGEMLSFREAARTLSEVWGGEITLPASVEQAREWGAPEHYLVSQQFVTEHPQPARPEFARALGLPTTPFATWASRAV</sequence>
<comment type="similarity">
    <text evidence="1">Belongs to the NmrA-type oxidoreductase family.</text>
</comment>
<dbReference type="Pfam" id="PF05368">
    <property type="entry name" value="NmrA"/>
    <property type="match status" value="1"/>
</dbReference>
<keyword evidence="2" id="KW-0521">NADP</keyword>
<dbReference type="Proteomes" id="UP001369736">
    <property type="component" value="Unassembled WGS sequence"/>
</dbReference>
<dbReference type="Gene3D" id="3.40.50.720">
    <property type="entry name" value="NAD(P)-binding Rossmann-like Domain"/>
    <property type="match status" value="1"/>
</dbReference>
<feature type="domain" description="NmrA-like" evidence="3">
    <location>
        <begin position="3"/>
        <end position="240"/>
    </location>
</feature>
<proteinExistence type="inferred from homology"/>
<protein>
    <submittedName>
        <fullName evidence="4">NmrA/HSCARG family protein</fullName>
    </submittedName>
</protein>
<dbReference type="EMBL" id="JBBEGM010000003">
    <property type="protein sequence ID" value="MEJ2861570.1"/>
    <property type="molecule type" value="Genomic_DNA"/>
</dbReference>
<dbReference type="SUPFAM" id="SSF51735">
    <property type="entry name" value="NAD(P)-binding Rossmann-fold domains"/>
    <property type="match status" value="1"/>
</dbReference>
<accession>A0ABU8M421</accession>